<dbReference type="SMART" id="SM00116">
    <property type="entry name" value="CBS"/>
    <property type="match status" value="2"/>
</dbReference>
<dbReference type="PIRSF" id="PIRSF036990">
    <property type="entry name" value="UCP036990_CBS_BON"/>
    <property type="match status" value="1"/>
</dbReference>
<reference evidence="5 6" key="1">
    <citation type="submission" date="2020-01" db="EMBL/GenBank/DDBJ databases">
        <title>Herbidospora sp. NEAU-GS84 nov., a novel actinomycete isolated from soil.</title>
        <authorList>
            <person name="Han L."/>
        </authorList>
    </citation>
    <scope>NUCLEOTIDE SEQUENCE [LARGE SCALE GENOMIC DNA]</scope>
    <source>
        <strain evidence="5 6">NEAU-GS84</strain>
    </source>
</reference>
<dbReference type="Pfam" id="PF00571">
    <property type="entry name" value="CBS"/>
    <property type="match status" value="2"/>
</dbReference>
<dbReference type="Proteomes" id="UP000479526">
    <property type="component" value="Unassembled WGS sequence"/>
</dbReference>
<dbReference type="InterPro" id="IPR017080">
    <property type="entry name" value="UCP036990_CBS_BON"/>
</dbReference>
<dbReference type="PANTHER" id="PTHR43080">
    <property type="entry name" value="CBS DOMAIN-CONTAINING PROTEIN CBSX3, MITOCHONDRIAL"/>
    <property type="match status" value="1"/>
</dbReference>
<accession>A0A7C9JFH5</accession>
<organism evidence="5 6">
    <name type="scientific">Herbidospora solisilvae</name>
    <dbReference type="NCBI Taxonomy" id="2696284"/>
    <lineage>
        <taxon>Bacteria</taxon>
        <taxon>Bacillati</taxon>
        <taxon>Actinomycetota</taxon>
        <taxon>Actinomycetes</taxon>
        <taxon>Streptosporangiales</taxon>
        <taxon>Streptosporangiaceae</taxon>
        <taxon>Herbidospora</taxon>
    </lineage>
</organism>
<dbReference type="InterPro" id="IPR046342">
    <property type="entry name" value="CBS_dom_sf"/>
</dbReference>
<feature type="domain" description="CBS" evidence="4">
    <location>
        <begin position="101"/>
        <end position="157"/>
    </location>
</feature>
<dbReference type="Gene3D" id="3.30.1340.30">
    <property type="match status" value="1"/>
</dbReference>
<dbReference type="PANTHER" id="PTHR43080:SF29">
    <property type="entry name" value="OS02G0818000 PROTEIN"/>
    <property type="match status" value="1"/>
</dbReference>
<protein>
    <submittedName>
        <fullName evidence="5">CBS domain-containing protein</fullName>
    </submittedName>
</protein>
<dbReference type="PROSITE" id="PS51371">
    <property type="entry name" value="CBS"/>
    <property type="match status" value="2"/>
</dbReference>
<dbReference type="Pfam" id="PF04972">
    <property type="entry name" value="BON"/>
    <property type="match status" value="1"/>
</dbReference>
<comment type="caution">
    <text evidence="5">The sequence shown here is derived from an EMBL/GenBank/DDBJ whole genome shotgun (WGS) entry which is preliminary data.</text>
</comment>
<evidence type="ECO:0000259" key="3">
    <source>
        <dbReference type="PROSITE" id="PS50914"/>
    </source>
</evidence>
<dbReference type="CDD" id="cd04586">
    <property type="entry name" value="CBS_pair_BON_assoc"/>
    <property type="match status" value="1"/>
</dbReference>
<evidence type="ECO:0000259" key="4">
    <source>
        <dbReference type="PROSITE" id="PS51371"/>
    </source>
</evidence>
<dbReference type="PROSITE" id="PS50914">
    <property type="entry name" value="BON"/>
    <property type="match status" value="1"/>
</dbReference>
<feature type="domain" description="CBS" evidence="4">
    <location>
        <begin position="9"/>
        <end position="68"/>
    </location>
</feature>
<evidence type="ECO:0000256" key="2">
    <source>
        <dbReference type="PROSITE-ProRule" id="PRU00703"/>
    </source>
</evidence>
<keyword evidence="6" id="KW-1185">Reference proteome</keyword>
<sequence>MRPTVRTLMTQEVVTVHPDATFKEVAETIIGNEISGVPVVGDDGRVLGVISEEDLLRKEQFREQYYREGYQPPLRARLRHRLNHRRDPGRTAHGDTAAELMTSPAVTIGPDFSCGCVARLMEREDVKRLPVVDDAGRLIGMVSRRDLIKPFLRPDAELAEEIAGDVLGGRLGIDTRGVRVIVEEGIVRLGGSTRRRSEGALVARVVERVNGVVDVVNEMTWTQDDGVTWSGL</sequence>
<proteinExistence type="predicted"/>
<dbReference type="InterPro" id="IPR007055">
    <property type="entry name" value="BON_dom"/>
</dbReference>
<gene>
    <name evidence="5" type="ORF">GT755_30440</name>
</gene>
<dbReference type="Gene3D" id="3.10.580.10">
    <property type="entry name" value="CBS-domain"/>
    <property type="match status" value="1"/>
</dbReference>
<name>A0A7C9JFH5_9ACTN</name>
<evidence type="ECO:0000313" key="6">
    <source>
        <dbReference type="Proteomes" id="UP000479526"/>
    </source>
</evidence>
<dbReference type="SUPFAM" id="SSF54631">
    <property type="entry name" value="CBS-domain pair"/>
    <property type="match status" value="1"/>
</dbReference>
<keyword evidence="1 2" id="KW-0129">CBS domain</keyword>
<dbReference type="InterPro" id="IPR051257">
    <property type="entry name" value="Diverse_CBS-Domain"/>
</dbReference>
<dbReference type="AlphaFoldDB" id="A0A7C9JFH5"/>
<evidence type="ECO:0000313" key="5">
    <source>
        <dbReference type="EMBL" id="NAS25984.1"/>
    </source>
</evidence>
<dbReference type="InterPro" id="IPR000644">
    <property type="entry name" value="CBS_dom"/>
</dbReference>
<feature type="domain" description="BON" evidence="3">
    <location>
        <begin position="155"/>
        <end position="223"/>
    </location>
</feature>
<evidence type="ECO:0000256" key="1">
    <source>
        <dbReference type="ARBA" id="ARBA00023122"/>
    </source>
</evidence>
<dbReference type="EMBL" id="WXEW01000009">
    <property type="protein sequence ID" value="NAS25984.1"/>
    <property type="molecule type" value="Genomic_DNA"/>
</dbReference>